<keyword evidence="1" id="KW-1185">Reference proteome</keyword>
<accession>A0A915BU64</accession>
<dbReference type="WBParaSite" id="PgR059_g062_t01">
    <property type="protein sequence ID" value="PgR059_g062_t01"/>
    <property type="gene ID" value="PgR059_g062"/>
</dbReference>
<protein>
    <submittedName>
        <fullName evidence="2">Uncharacterized protein</fullName>
    </submittedName>
</protein>
<name>A0A915BU64_PARUN</name>
<dbReference type="AlphaFoldDB" id="A0A915BU64"/>
<evidence type="ECO:0000313" key="1">
    <source>
        <dbReference type="Proteomes" id="UP000887569"/>
    </source>
</evidence>
<proteinExistence type="predicted"/>
<dbReference type="Proteomes" id="UP000887569">
    <property type="component" value="Unplaced"/>
</dbReference>
<sequence length="74" mass="8246">MQDVKSDVLPVAVSSKEQQHNIDLANFNFGAFQLSTNTNVANTQNMVPMAQRNIFYDQNASIQMPKQQIGHHSG</sequence>
<organism evidence="1 2">
    <name type="scientific">Parascaris univalens</name>
    <name type="common">Nematode worm</name>
    <dbReference type="NCBI Taxonomy" id="6257"/>
    <lineage>
        <taxon>Eukaryota</taxon>
        <taxon>Metazoa</taxon>
        <taxon>Ecdysozoa</taxon>
        <taxon>Nematoda</taxon>
        <taxon>Chromadorea</taxon>
        <taxon>Rhabditida</taxon>
        <taxon>Spirurina</taxon>
        <taxon>Ascaridomorpha</taxon>
        <taxon>Ascaridoidea</taxon>
        <taxon>Ascarididae</taxon>
        <taxon>Parascaris</taxon>
    </lineage>
</organism>
<evidence type="ECO:0000313" key="2">
    <source>
        <dbReference type="WBParaSite" id="PgR059_g062_t01"/>
    </source>
</evidence>
<reference evidence="2" key="1">
    <citation type="submission" date="2022-11" db="UniProtKB">
        <authorList>
            <consortium name="WormBaseParasite"/>
        </authorList>
    </citation>
    <scope>IDENTIFICATION</scope>
</reference>